<organism evidence="3 4">
    <name type="scientific">Brassica carinata</name>
    <name type="common">Ethiopian mustard</name>
    <name type="synonym">Abyssinian cabbage</name>
    <dbReference type="NCBI Taxonomy" id="52824"/>
    <lineage>
        <taxon>Eukaryota</taxon>
        <taxon>Viridiplantae</taxon>
        <taxon>Streptophyta</taxon>
        <taxon>Embryophyta</taxon>
        <taxon>Tracheophyta</taxon>
        <taxon>Spermatophyta</taxon>
        <taxon>Magnoliopsida</taxon>
        <taxon>eudicotyledons</taxon>
        <taxon>Gunneridae</taxon>
        <taxon>Pentapetalae</taxon>
        <taxon>rosids</taxon>
        <taxon>malvids</taxon>
        <taxon>Brassicales</taxon>
        <taxon>Brassicaceae</taxon>
        <taxon>Brassiceae</taxon>
        <taxon>Brassica</taxon>
    </lineage>
</organism>
<comment type="caution">
    <text evidence="3">The sequence shown here is derived from an EMBL/GenBank/DDBJ whole genome shotgun (WGS) entry which is preliminary data.</text>
</comment>
<evidence type="ECO:0000256" key="1">
    <source>
        <dbReference type="SAM" id="MobiDB-lite"/>
    </source>
</evidence>
<gene>
    <name evidence="3" type="ORF">Bca52824_082020</name>
</gene>
<evidence type="ECO:0000259" key="2">
    <source>
        <dbReference type="Pfam" id="PF13456"/>
    </source>
</evidence>
<dbReference type="GO" id="GO:0003676">
    <property type="term" value="F:nucleic acid binding"/>
    <property type="evidence" value="ECO:0007669"/>
    <property type="project" value="InterPro"/>
</dbReference>
<dbReference type="GO" id="GO:0004523">
    <property type="term" value="F:RNA-DNA hybrid ribonuclease activity"/>
    <property type="evidence" value="ECO:0007669"/>
    <property type="project" value="InterPro"/>
</dbReference>
<feature type="compositionally biased region" description="Pro residues" evidence="1">
    <location>
        <begin position="8"/>
        <end position="28"/>
    </location>
</feature>
<name>A0A8X7PG81_BRACI</name>
<feature type="domain" description="RNase H type-1" evidence="2">
    <location>
        <begin position="281"/>
        <end position="399"/>
    </location>
</feature>
<reference evidence="3 4" key="1">
    <citation type="submission" date="2020-02" db="EMBL/GenBank/DDBJ databases">
        <authorList>
            <person name="Ma Q."/>
            <person name="Huang Y."/>
            <person name="Song X."/>
            <person name="Pei D."/>
        </authorList>
    </citation>
    <scope>NUCLEOTIDE SEQUENCE [LARGE SCALE GENOMIC DNA]</scope>
    <source>
        <strain evidence="3">Sxm20200214</strain>
        <tissue evidence="3">Leaf</tissue>
    </source>
</reference>
<dbReference type="PANTHER" id="PTHR34146">
    <property type="entry name" value="POLYNUCLEOTIDYL TRANSFERASE, RIBONUCLEASE H-LIKE SUPERFAMILY PROTEIN-RELATED"/>
    <property type="match status" value="1"/>
</dbReference>
<protein>
    <recommendedName>
        <fullName evidence="2">RNase H type-1 domain-containing protein</fullName>
    </recommendedName>
</protein>
<sequence>MASKDKAPPPLRSRPPPDPPPFTIPPIPFESLTLTEPPEPPDPPDATFTFVLQVLDLESPASTMVLGTTSGVAPGVSTSRELSSTSTVRSTLPLCTCFSDLSLQSSCVEVLIFSALELVSLGHVSCSDLENLVFSMAIQVQGLEYQLELYLSNSAIRALLVSLQDICVDMSVLVLLLAVLKPPSLQYAALRSLEDWTLDVDILVVVCFVNTAVLNVYNSDAFHRIASEFRVHLAQNLLSVSAYGVQLAHSRSQSQGKSKEANKVSFLHQDRVRQAPRSHPDAAWNKDKPTSGLGWVFSGSGQETPIHGSTVESFISSPLIAEAITIRSTLSMALTLEFSTLKFLSDSLTLTRAISGNIQSKEIIGIVKGIRAISSGFATISFYHVSKSDNFVADGLAKRLSKPISLCKEHHDLAIVLGSSLLLSLLMNYSVTKKRKQLKISSRHRLSTDMGTLLKR</sequence>
<dbReference type="Gene3D" id="3.30.420.10">
    <property type="entry name" value="Ribonuclease H-like superfamily/Ribonuclease H"/>
    <property type="match status" value="1"/>
</dbReference>
<dbReference type="OrthoDB" id="1436518at2759"/>
<dbReference type="InterPro" id="IPR036397">
    <property type="entry name" value="RNaseH_sf"/>
</dbReference>
<evidence type="ECO:0000313" key="3">
    <source>
        <dbReference type="EMBL" id="KAG2251884.1"/>
    </source>
</evidence>
<dbReference type="PANTHER" id="PTHR34146:SF11">
    <property type="entry name" value="RIBONUCLEASE H-LIKE SUPERFAMILY PROTEIN"/>
    <property type="match status" value="1"/>
</dbReference>
<dbReference type="AlphaFoldDB" id="A0A8X7PG81"/>
<dbReference type="CDD" id="cd06222">
    <property type="entry name" value="RNase_H_like"/>
    <property type="match status" value="1"/>
</dbReference>
<accession>A0A8X7PG81</accession>
<keyword evidence="4" id="KW-1185">Reference proteome</keyword>
<dbReference type="EMBL" id="JAAMPC010000016">
    <property type="protein sequence ID" value="KAG2251884.1"/>
    <property type="molecule type" value="Genomic_DNA"/>
</dbReference>
<proteinExistence type="predicted"/>
<dbReference type="Pfam" id="PF13456">
    <property type="entry name" value="RVT_3"/>
    <property type="match status" value="1"/>
</dbReference>
<feature type="region of interest" description="Disordered" evidence="1">
    <location>
        <begin position="1"/>
        <end position="46"/>
    </location>
</feature>
<dbReference type="InterPro" id="IPR002156">
    <property type="entry name" value="RNaseH_domain"/>
</dbReference>
<dbReference type="InterPro" id="IPR044730">
    <property type="entry name" value="RNase_H-like_dom_plant"/>
</dbReference>
<evidence type="ECO:0000313" key="4">
    <source>
        <dbReference type="Proteomes" id="UP000886595"/>
    </source>
</evidence>
<dbReference type="Proteomes" id="UP000886595">
    <property type="component" value="Unassembled WGS sequence"/>
</dbReference>